<dbReference type="Proteomes" id="UP000259762">
    <property type="component" value="Chromosome"/>
</dbReference>
<name>A0A2Z2L8V7_9RICK</name>
<accession>A0A2Z2L8V7</accession>
<reference evidence="1 2" key="2">
    <citation type="journal article" date="2019" name="BMC Genomics">
        <title>The Anaplasma ovis genome reveals a high proportion of pseudogenes.</title>
        <authorList>
            <person name="Liu Z."/>
            <person name="Peasley A.M."/>
            <person name="Yang J."/>
            <person name="Li Y."/>
            <person name="Guan G."/>
            <person name="Luo J."/>
            <person name="Yin H."/>
            <person name="Brayton K.A."/>
        </authorList>
    </citation>
    <scope>NUCLEOTIDE SEQUENCE [LARGE SCALE GENOMIC DNA]</scope>
    <source>
        <strain evidence="1 2">Haibei</strain>
    </source>
</reference>
<keyword evidence="2" id="KW-1185">Reference proteome</keyword>
<dbReference type="RefSeq" id="WP_075139340.1">
    <property type="nucleotide sequence ID" value="NZ_CP015994.1"/>
</dbReference>
<reference evidence="2" key="1">
    <citation type="submission" date="2018-06" db="EMBL/GenBank/DDBJ databases">
        <title>The Anaplasma ovis genome reveals a high proportion of pseudogenes.</title>
        <authorList>
            <person name="Liu Z."/>
            <person name="Peasley A.M."/>
            <person name="Yang J."/>
            <person name="Li Y."/>
            <person name="Guan G."/>
            <person name="Luo J."/>
            <person name="Yin H."/>
            <person name="Brayton K.A."/>
        </authorList>
    </citation>
    <scope>NUCLEOTIDE SEQUENCE [LARGE SCALE GENOMIC DNA]</scope>
    <source>
        <strain evidence="2">Haibei</strain>
    </source>
</reference>
<sequence>MSFRFLNEAGARYVQGGGQARLGGRGVGGSEIGSDKDFNRGVCGICDEKNEGKVIGLARAIRKFLFLSC</sequence>
<protein>
    <submittedName>
        <fullName evidence="1">Uncharacterized protein</fullName>
    </submittedName>
</protein>
<dbReference type="KEGG" id="aoh:AOV_04485"/>
<evidence type="ECO:0000313" key="1">
    <source>
        <dbReference type="EMBL" id="ASI48013.1"/>
    </source>
</evidence>
<evidence type="ECO:0000313" key="2">
    <source>
        <dbReference type="Proteomes" id="UP000259762"/>
    </source>
</evidence>
<proteinExistence type="predicted"/>
<dbReference type="EMBL" id="CP015994">
    <property type="protein sequence ID" value="ASI48013.1"/>
    <property type="molecule type" value="Genomic_DNA"/>
</dbReference>
<organism evidence="1 2">
    <name type="scientific">Anaplasma ovis str. Haibei</name>
    <dbReference type="NCBI Taxonomy" id="1248439"/>
    <lineage>
        <taxon>Bacteria</taxon>
        <taxon>Pseudomonadati</taxon>
        <taxon>Pseudomonadota</taxon>
        <taxon>Alphaproteobacteria</taxon>
        <taxon>Rickettsiales</taxon>
        <taxon>Anaplasmataceae</taxon>
        <taxon>Anaplasma</taxon>
    </lineage>
</organism>
<dbReference type="AlphaFoldDB" id="A0A2Z2L8V7"/>
<gene>
    <name evidence="1" type="ORF">AOV_04485</name>
</gene>